<dbReference type="AlphaFoldDB" id="A0A9D4TLU6"/>
<dbReference type="GO" id="GO:0016887">
    <property type="term" value="F:ATP hydrolysis activity"/>
    <property type="evidence" value="ECO:0007669"/>
    <property type="project" value="InterPro"/>
</dbReference>
<dbReference type="Pfam" id="PF12698">
    <property type="entry name" value="ABC2_membrane_3"/>
    <property type="match status" value="1"/>
</dbReference>
<dbReference type="GO" id="GO:0016020">
    <property type="term" value="C:membrane"/>
    <property type="evidence" value="ECO:0007669"/>
    <property type="project" value="UniProtKB-SubCell"/>
</dbReference>
<feature type="transmembrane region" description="Helical" evidence="10">
    <location>
        <begin position="546"/>
        <end position="567"/>
    </location>
</feature>
<keyword evidence="3" id="KW-0813">Transport</keyword>
<dbReference type="GO" id="GO:0005319">
    <property type="term" value="F:lipid transporter activity"/>
    <property type="evidence" value="ECO:0007669"/>
    <property type="project" value="TreeGrafter"/>
</dbReference>
<dbReference type="GO" id="GO:0005524">
    <property type="term" value="F:ATP binding"/>
    <property type="evidence" value="ECO:0007669"/>
    <property type="project" value="UniProtKB-KW"/>
</dbReference>
<feature type="transmembrane region" description="Helical" evidence="10">
    <location>
        <begin position="35"/>
        <end position="55"/>
    </location>
</feature>
<evidence type="ECO:0000256" key="4">
    <source>
        <dbReference type="ARBA" id="ARBA00022692"/>
    </source>
</evidence>
<accession>A0A9D4TLU6</accession>
<dbReference type="SUPFAM" id="SSF52540">
    <property type="entry name" value="P-loop containing nucleoside triphosphate hydrolases"/>
    <property type="match status" value="1"/>
</dbReference>
<dbReference type="CDD" id="cd03263">
    <property type="entry name" value="ABC_subfamily_A"/>
    <property type="match status" value="1"/>
</dbReference>
<comment type="subcellular location">
    <subcellularLocation>
        <location evidence="1">Membrane</location>
        <topology evidence="1">Multi-pass membrane protein</topology>
    </subcellularLocation>
</comment>
<keyword evidence="4 10" id="KW-0812">Transmembrane</keyword>
<evidence type="ECO:0000259" key="11">
    <source>
        <dbReference type="PROSITE" id="PS50893"/>
    </source>
</evidence>
<keyword evidence="5" id="KW-0547">Nucleotide-binding</keyword>
<organism evidence="12 13">
    <name type="scientific">Chlorella vulgaris</name>
    <name type="common">Green alga</name>
    <dbReference type="NCBI Taxonomy" id="3077"/>
    <lineage>
        <taxon>Eukaryota</taxon>
        <taxon>Viridiplantae</taxon>
        <taxon>Chlorophyta</taxon>
        <taxon>core chlorophytes</taxon>
        <taxon>Trebouxiophyceae</taxon>
        <taxon>Chlorellales</taxon>
        <taxon>Chlorellaceae</taxon>
        <taxon>Chlorella clade</taxon>
        <taxon>Chlorella</taxon>
    </lineage>
</organism>
<name>A0A9D4TLU6_CHLVU</name>
<comment type="caution">
    <text evidence="12">The sequence shown here is derived from an EMBL/GenBank/DDBJ whole genome shotgun (WGS) entry which is preliminary data.</text>
</comment>
<keyword evidence="7 10" id="KW-1133">Transmembrane helix</keyword>
<evidence type="ECO:0000313" key="13">
    <source>
        <dbReference type="Proteomes" id="UP001055712"/>
    </source>
</evidence>
<dbReference type="PROSITE" id="PS00211">
    <property type="entry name" value="ABC_TRANSPORTER_1"/>
    <property type="match status" value="1"/>
</dbReference>
<dbReference type="InterPro" id="IPR026082">
    <property type="entry name" value="ABCA"/>
</dbReference>
<dbReference type="InterPro" id="IPR003439">
    <property type="entry name" value="ABC_transporter-like_ATP-bd"/>
</dbReference>
<feature type="transmembrane region" description="Helical" evidence="10">
    <location>
        <begin position="574"/>
        <end position="596"/>
    </location>
</feature>
<evidence type="ECO:0000256" key="1">
    <source>
        <dbReference type="ARBA" id="ARBA00004141"/>
    </source>
</evidence>
<evidence type="ECO:0000256" key="9">
    <source>
        <dbReference type="SAM" id="MobiDB-lite"/>
    </source>
</evidence>
<keyword evidence="8 10" id="KW-0472">Membrane</keyword>
<reference evidence="12" key="2">
    <citation type="submission" date="2020-11" db="EMBL/GenBank/DDBJ databases">
        <authorList>
            <person name="Cecchin M."/>
            <person name="Marcolungo L."/>
            <person name="Rossato M."/>
            <person name="Girolomoni L."/>
            <person name="Cosentino E."/>
            <person name="Cuine S."/>
            <person name="Li-Beisson Y."/>
            <person name="Delledonne M."/>
            <person name="Ballottari M."/>
        </authorList>
    </citation>
    <scope>NUCLEOTIDE SEQUENCE</scope>
    <source>
        <strain evidence="12">211/11P</strain>
        <tissue evidence="12">Whole cell</tissue>
    </source>
</reference>
<keyword evidence="13" id="KW-1185">Reference proteome</keyword>
<dbReference type="InterPro" id="IPR017871">
    <property type="entry name" value="ABC_transporter-like_CS"/>
</dbReference>
<reference evidence="12" key="1">
    <citation type="journal article" date="2019" name="Plant J.">
        <title>Chlorella vulgaris genome assembly and annotation reveals the molecular basis for metabolic acclimation to high light conditions.</title>
        <authorList>
            <person name="Cecchin M."/>
            <person name="Marcolungo L."/>
            <person name="Rossato M."/>
            <person name="Girolomoni L."/>
            <person name="Cosentino E."/>
            <person name="Cuine S."/>
            <person name="Li-Beisson Y."/>
            <person name="Delledonne M."/>
            <person name="Ballottari M."/>
        </authorList>
    </citation>
    <scope>NUCLEOTIDE SEQUENCE</scope>
    <source>
        <strain evidence="12">211/11P</strain>
    </source>
</reference>
<evidence type="ECO:0000256" key="6">
    <source>
        <dbReference type="ARBA" id="ARBA00022840"/>
    </source>
</evidence>
<proteinExistence type="inferred from homology"/>
<dbReference type="Pfam" id="PF00005">
    <property type="entry name" value="ABC_tran"/>
    <property type="match status" value="1"/>
</dbReference>
<feature type="domain" description="ABC transporter" evidence="11">
    <location>
        <begin position="863"/>
        <end position="1098"/>
    </location>
</feature>
<dbReference type="Proteomes" id="UP001055712">
    <property type="component" value="Unassembled WGS sequence"/>
</dbReference>
<sequence length="1186" mass="127797">MGNTKQDERLRQRASLWTQTGALVCKQASFQKRKWMSNAVLLAAPFIICMLLWVLQEVINQQLDARAFRCGCKCLSCCDWVSLPGANETGAGSSGTSVYQCYQATNDRPCSPYAKCQGYNDSECGFLYSTAEQVAYCPVEEPPLWPALMEVPRTECRGPKAPAVMPDALPSPGIPPSNAPMLFTGGDPAAAQQLMQAMWGRGQSITDTVLAAYAAAQAGGSAVPTSTEGQRITSEHEFVEAAAGLSRGLYDFDLTMGTSAATSLSLLMEPGFVAQSSSDSNGTAARPPLYFSLPNCSALSPSDADTLQQIGQAITNMTGFPVECASLPPAWQPDASQINDQVYCGWRGSDCVLRGGQKVYLPADAAIAAHSNSNTQAFVSAYDWLNTSLAGLNVTVWVNNSDVGGGEEAGAHPPSVQRWTQPVNLAANAFLKRQLGPGYSARLVGVKDMPRGSSRLSLDFSSLLGPLFAMWLLQLMLPVGVHTLVQEKEQHLRVMMKMQGLSNPVYYLVMWAWNLLLYCAFVFVFCVFGGLIGLKIFTLNSYSLQAAFYFLWGLAITSWTFYFSALWNEARPAVLLAVIWVIISGFMANLVMVQYIEQGPRWLAQTLQLIPSFNLYRGLYELSQYAFLADRTGGSGLTWSKLGDGGNGMVSVLLLCVIEGVVFMWLAFYLEQVRGAGTGIRRHRLFFLGFKLSEKEASQSRQRWRWSWRRKALPVGSAAPKKGAASSGLKQQQGGLELAVAAGGSPNGLAPAAAGSLQDDGLLDYYGSHSGGPEQLRSPQLPPRGAAANGVATLPQLLPRKPTSLRLSMTPEPSSGISASSLAGAGGAGDEGEGSDVAAERLRVESLWQQWQLPSGQQPPAAIMLRSLRKVFPSADGNAEKIAVADLSLAIKRCECFGLLGPNGAGKTTTIRMMEGFMAATSGQALVEGLDIGTDMDRVYALTGACPQHDLLWDGLTGREHLLFYARIKAFKGKRLRRAVDDALRSVNLLSVGNELVGGYSGGMKRRLSVAISLVGDPLVVYLDEPSTGLDPASRQLLWNVIRKARKERAVVLTTHSMEEAEALCDRLGIFVGGRLQCLGDPQDLISRFGGYLSFSITTPVGQEAAAAAVVRGMSPSARLVYALGGAQKFELPVGEAGVDSIFRRMEQVKARQELDLVDWGVSNATLEEVFIRIIRDAGVQVQAFA</sequence>
<evidence type="ECO:0000256" key="2">
    <source>
        <dbReference type="ARBA" id="ARBA00008526"/>
    </source>
</evidence>
<dbReference type="SMART" id="SM00382">
    <property type="entry name" value="AAA"/>
    <property type="match status" value="1"/>
</dbReference>
<evidence type="ECO:0000256" key="3">
    <source>
        <dbReference type="ARBA" id="ARBA00022448"/>
    </source>
</evidence>
<evidence type="ECO:0000313" key="12">
    <source>
        <dbReference type="EMBL" id="KAI3428465.1"/>
    </source>
</evidence>
<feature type="region of interest" description="Disordered" evidence="9">
    <location>
        <begin position="764"/>
        <end position="787"/>
    </location>
</feature>
<dbReference type="Pfam" id="PF24526">
    <property type="entry name" value="ABCA12_C"/>
    <property type="match status" value="1"/>
</dbReference>
<keyword evidence="6" id="KW-0067">ATP-binding</keyword>
<evidence type="ECO:0000256" key="8">
    <source>
        <dbReference type="ARBA" id="ARBA00023136"/>
    </source>
</evidence>
<dbReference type="PANTHER" id="PTHR19229">
    <property type="entry name" value="ATP-BINDING CASSETTE TRANSPORTER SUBFAMILY A ABCA"/>
    <property type="match status" value="1"/>
</dbReference>
<evidence type="ECO:0000256" key="10">
    <source>
        <dbReference type="SAM" id="Phobius"/>
    </source>
</evidence>
<gene>
    <name evidence="12" type="ORF">D9Q98_007290</name>
</gene>
<dbReference type="InterPro" id="IPR013525">
    <property type="entry name" value="ABC2_TM"/>
</dbReference>
<dbReference type="Gene3D" id="3.40.50.300">
    <property type="entry name" value="P-loop containing nucleotide triphosphate hydrolases"/>
    <property type="match status" value="1"/>
</dbReference>
<dbReference type="PROSITE" id="PS50893">
    <property type="entry name" value="ABC_TRANSPORTER_2"/>
    <property type="match status" value="1"/>
</dbReference>
<feature type="region of interest" description="Disordered" evidence="9">
    <location>
        <begin position="804"/>
        <end position="836"/>
    </location>
</feature>
<dbReference type="EMBL" id="SIDB01000009">
    <property type="protein sequence ID" value="KAI3428465.1"/>
    <property type="molecule type" value="Genomic_DNA"/>
</dbReference>
<evidence type="ECO:0000256" key="7">
    <source>
        <dbReference type="ARBA" id="ARBA00022989"/>
    </source>
</evidence>
<dbReference type="PANTHER" id="PTHR19229:SF154">
    <property type="entry name" value="ABC TRANSPORTER A FAMILY MEMBER 3-RELATED"/>
    <property type="match status" value="1"/>
</dbReference>
<feature type="compositionally biased region" description="Low complexity" evidence="9">
    <location>
        <begin position="814"/>
        <end position="823"/>
    </location>
</feature>
<dbReference type="GO" id="GO:0140359">
    <property type="term" value="F:ABC-type transporter activity"/>
    <property type="evidence" value="ECO:0007669"/>
    <property type="project" value="InterPro"/>
</dbReference>
<dbReference type="FunFam" id="3.40.50.300:FF:000665">
    <property type="entry name" value="ABC transporter A family member 2"/>
    <property type="match status" value="1"/>
</dbReference>
<comment type="similarity">
    <text evidence="2">Belongs to the ABC transporter superfamily. ABCA family. CPR flippase (TC 3.A.1.211) subfamily.</text>
</comment>
<protein>
    <recommendedName>
        <fullName evidence="11">ABC transporter domain-containing protein</fullName>
    </recommendedName>
</protein>
<dbReference type="InterPro" id="IPR027417">
    <property type="entry name" value="P-loop_NTPase"/>
</dbReference>
<evidence type="ECO:0000256" key="5">
    <source>
        <dbReference type="ARBA" id="ARBA00022741"/>
    </source>
</evidence>
<feature type="transmembrane region" description="Helical" evidence="10">
    <location>
        <begin position="649"/>
        <end position="670"/>
    </location>
</feature>
<feature type="transmembrane region" description="Helical" evidence="10">
    <location>
        <begin position="505"/>
        <end position="534"/>
    </location>
</feature>
<dbReference type="InterPro" id="IPR003593">
    <property type="entry name" value="AAA+_ATPase"/>
</dbReference>
<dbReference type="OrthoDB" id="506777at2759"/>
<feature type="transmembrane region" description="Helical" evidence="10">
    <location>
        <begin position="463"/>
        <end position="485"/>
    </location>
</feature>